<evidence type="ECO:0000256" key="1">
    <source>
        <dbReference type="SAM" id="SignalP"/>
    </source>
</evidence>
<protein>
    <submittedName>
        <fullName evidence="2">Uncharacterized protein</fullName>
    </submittedName>
</protein>
<comment type="caution">
    <text evidence="2">The sequence shown here is derived from an EMBL/GenBank/DDBJ whole genome shotgun (WGS) entry which is preliminary data.</text>
</comment>
<accession>A0AAD4R0M5</accession>
<feature type="chain" id="PRO_5042263901" evidence="1">
    <location>
        <begin position="27"/>
        <end position="122"/>
    </location>
</feature>
<feature type="signal peptide" evidence="1">
    <location>
        <begin position="1"/>
        <end position="26"/>
    </location>
</feature>
<dbReference type="EMBL" id="JAKKPZ010000105">
    <property type="protein sequence ID" value="KAI1702107.1"/>
    <property type="molecule type" value="Genomic_DNA"/>
</dbReference>
<proteinExistence type="predicted"/>
<organism evidence="2 3">
    <name type="scientific">Ditylenchus destructor</name>
    <dbReference type="NCBI Taxonomy" id="166010"/>
    <lineage>
        <taxon>Eukaryota</taxon>
        <taxon>Metazoa</taxon>
        <taxon>Ecdysozoa</taxon>
        <taxon>Nematoda</taxon>
        <taxon>Chromadorea</taxon>
        <taxon>Rhabditida</taxon>
        <taxon>Tylenchina</taxon>
        <taxon>Tylenchomorpha</taxon>
        <taxon>Sphaerularioidea</taxon>
        <taxon>Anguinidae</taxon>
        <taxon>Anguininae</taxon>
        <taxon>Ditylenchus</taxon>
    </lineage>
</organism>
<keyword evidence="1" id="KW-0732">Signal</keyword>
<name>A0AAD4R0M5_9BILA</name>
<dbReference type="Proteomes" id="UP001201812">
    <property type="component" value="Unassembled WGS sequence"/>
</dbReference>
<evidence type="ECO:0000313" key="2">
    <source>
        <dbReference type="EMBL" id="KAI1702107.1"/>
    </source>
</evidence>
<reference evidence="2" key="1">
    <citation type="submission" date="2022-01" db="EMBL/GenBank/DDBJ databases">
        <title>Genome Sequence Resource for Two Populations of Ditylenchus destructor, the Migratory Endoparasitic Phytonematode.</title>
        <authorList>
            <person name="Zhang H."/>
            <person name="Lin R."/>
            <person name="Xie B."/>
        </authorList>
    </citation>
    <scope>NUCLEOTIDE SEQUENCE</scope>
    <source>
        <strain evidence="2">BazhouSP</strain>
    </source>
</reference>
<sequence length="122" mass="14119">MAVCLLKVRSNSLHFVVLIFDATSEAVTVWKSSAEDTQVPDLEITSALTLHFRVYCLAYSNTEFCYHMTYSNPEFSYLLAYNNPEYCYNLAYSNPEFCYHLTYKSQNTVIIWPTVIRNSVIT</sequence>
<evidence type="ECO:0000313" key="3">
    <source>
        <dbReference type="Proteomes" id="UP001201812"/>
    </source>
</evidence>
<keyword evidence="3" id="KW-1185">Reference proteome</keyword>
<dbReference type="AlphaFoldDB" id="A0AAD4R0M5"/>
<gene>
    <name evidence="2" type="ORF">DdX_15703</name>
</gene>